<reference evidence="1" key="2">
    <citation type="submission" date="2022-01" db="EMBL/GenBank/DDBJ databases">
        <authorList>
            <person name="Yamashiro T."/>
            <person name="Shiraishi A."/>
            <person name="Satake H."/>
            <person name="Nakayama K."/>
        </authorList>
    </citation>
    <scope>NUCLEOTIDE SEQUENCE</scope>
</reference>
<evidence type="ECO:0000313" key="2">
    <source>
        <dbReference type="Proteomes" id="UP001151760"/>
    </source>
</evidence>
<dbReference type="InterPro" id="IPR032567">
    <property type="entry name" value="RTL1-rel"/>
</dbReference>
<dbReference type="PANTHER" id="PTHR15503:SF45">
    <property type="entry name" value="RNA-DIRECTED DNA POLYMERASE HOMOLOG"/>
    <property type="match status" value="1"/>
</dbReference>
<dbReference type="PANTHER" id="PTHR15503">
    <property type="entry name" value="LDOC1 RELATED"/>
    <property type="match status" value="1"/>
</dbReference>
<dbReference type="GO" id="GO:0003964">
    <property type="term" value="F:RNA-directed DNA polymerase activity"/>
    <property type="evidence" value="ECO:0007669"/>
    <property type="project" value="UniProtKB-KW"/>
</dbReference>
<keyword evidence="1" id="KW-0695">RNA-directed DNA polymerase</keyword>
<evidence type="ECO:0000313" key="1">
    <source>
        <dbReference type="EMBL" id="GJT52125.1"/>
    </source>
</evidence>
<keyword evidence="1" id="KW-0548">Nucleotidyltransferase</keyword>
<comment type="caution">
    <text evidence="1">The sequence shown here is derived from an EMBL/GenBank/DDBJ whole genome shotgun (WGS) entry which is preliminary data.</text>
</comment>
<reference evidence="1" key="1">
    <citation type="journal article" date="2022" name="Int. J. Mol. Sci.">
        <title>Draft Genome of Tanacetum Coccineum: Genomic Comparison of Closely Related Tanacetum-Family Plants.</title>
        <authorList>
            <person name="Yamashiro T."/>
            <person name="Shiraishi A."/>
            <person name="Nakayama K."/>
            <person name="Satake H."/>
        </authorList>
    </citation>
    <scope>NUCLEOTIDE SEQUENCE</scope>
</reference>
<dbReference type="Pfam" id="PF08284">
    <property type="entry name" value="RVP_2"/>
    <property type="match status" value="1"/>
</dbReference>
<dbReference type="Proteomes" id="UP001151760">
    <property type="component" value="Unassembled WGS sequence"/>
</dbReference>
<organism evidence="1 2">
    <name type="scientific">Tanacetum coccineum</name>
    <dbReference type="NCBI Taxonomy" id="301880"/>
    <lineage>
        <taxon>Eukaryota</taxon>
        <taxon>Viridiplantae</taxon>
        <taxon>Streptophyta</taxon>
        <taxon>Embryophyta</taxon>
        <taxon>Tracheophyta</taxon>
        <taxon>Spermatophyta</taxon>
        <taxon>Magnoliopsida</taxon>
        <taxon>eudicotyledons</taxon>
        <taxon>Gunneridae</taxon>
        <taxon>Pentapetalae</taxon>
        <taxon>asterids</taxon>
        <taxon>campanulids</taxon>
        <taxon>Asterales</taxon>
        <taxon>Asteraceae</taxon>
        <taxon>Asteroideae</taxon>
        <taxon>Anthemideae</taxon>
        <taxon>Anthemidinae</taxon>
        <taxon>Tanacetum</taxon>
    </lineage>
</organism>
<sequence length="376" mass="42828">MEANRSCTQGDTNPNATTTRTCSYKEFCSCMQRNFSGPEGAVRLTCWFEKLKSVFQVSKVADGNNVKYSACTMLYGTLTWWNMYVRTIGIDASNAIPLSEFNLMLIKKYCPQSEVQKMESKLWNLKLKGTNINIKGNVTSSKLADIHETITMAQSLMDQVVLDLGVKIVDNKRMWEGNHNNNNNYNQNKRQEVAMVYIVGPTDKGMYAGNLPHYNPLPGQQIRETKTTRGTHLPAMLVEKKGIIRMSVQKQGTNAEESRSEATRIMATRTRTRTKTRTRTRETKMEEIMDNNVITDTVYHVELADGKSVAIDTIFRGCTLNLQNHPFRIDLIPIELGSFDVIIEMDWLSEYHAVIACHEKQVRITYKNKKLMVQGV</sequence>
<keyword evidence="2" id="KW-1185">Reference proteome</keyword>
<gene>
    <name evidence="1" type="ORF">Tco_0978282</name>
</gene>
<dbReference type="EMBL" id="BQNB010016466">
    <property type="protein sequence ID" value="GJT52125.1"/>
    <property type="molecule type" value="Genomic_DNA"/>
</dbReference>
<protein>
    <submittedName>
        <fullName evidence="1">Reverse transcriptase domain-containing protein</fullName>
    </submittedName>
</protein>
<dbReference type="Gene3D" id="2.40.70.10">
    <property type="entry name" value="Acid Proteases"/>
    <property type="match status" value="1"/>
</dbReference>
<dbReference type="InterPro" id="IPR021109">
    <property type="entry name" value="Peptidase_aspartic_dom_sf"/>
</dbReference>
<dbReference type="CDD" id="cd00303">
    <property type="entry name" value="retropepsin_like"/>
    <property type="match status" value="1"/>
</dbReference>
<name>A0ABQ5EMM0_9ASTR</name>
<accession>A0ABQ5EMM0</accession>
<keyword evidence="1" id="KW-0808">Transferase</keyword>
<proteinExistence type="predicted"/>